<keyword evidence="12 15" id="KW-1133">Transmembrane helix</keyword>
<reference evidence="18 19" key="1">
    <citation type="submission" date="2018-01" db="EMBL/GenBank/DDBJ databases">
        <title>Species boundaries and ecological features among Paraburkholderia terrae DSMZ17804T, P. hospita DSMZ17164T and P. caribensis DSMZ13236T.</title>
        <authorList>
            <person name="Pratama A.A."/>
        </authorList>
    </citation>
    <scope>NUCLEOTIDE SEQUENCE [LARGE SCALE GENOMIC DNA]</scope>
    <source>
        <strain evidence="18 19">DSM 17804</strain>
    </source>
</reference>
<sequence length="444" mass="48414">MNAAIARLRGLWPPRSLFMRLSLIFVAGLLAAQTLSFWLTMTERNEATMHVMVGYIGQEVTSSVALLDRLTPAEREEWLPKLARRSYRFVLGPGTSGGVPPDAKLSQEIGASIAKDIGPQYKVTANAIPGESEHLEVHLTLSDGTPLTIDMHPMHGIPLSPWLPLVLIAQLALLAGCAWLAVRLATRPLERLARAADTLGPDLAPATLPEDGPEEVARASKAFNAMQTRIGIYMRERLQILAAISHDLQTPITRMRIRADLLDDEAERARLQKDLKEMELLVREGVAYARTLHGADEKPRRIDPDALIESMVSDYTDAGDPVSLTGHVGQPVTTRPQALRRILGNLIDNALKYSGHEAVTVEVSVDAARGRQLSVAVLDRGPGIPQELLDAVFQPFYRVESSRNRETGGTGLGLAIAKQLAQSMSATLTLRNREGGGLEARLTL</sequence>
<dbReference type="PROSITE" id="PS50109">
    <property type="entry name" value="HIS_KIN"/>
    <property type="match status" value="1"/>
</dbReference>
<dbReference type="InterPro" id="IPR036890">
    <property type="entry name" value="HATPase_C_sf"/>
</dbReference>
<dbReference type="CDD" id="cd00082">
    <property type="entry name" value="HisKA"/>
    <property type="match status" value="1"/>
</dbReference>
<dbReference type="InterPro" id="IPR036097">
    <property type="entry name" value="HisK_dim/P_sf"/>
</dbReference>
<evidence type="ECO:0000256" key="15">
    <source>
        <dbReference type="SAM" id="Phobius"/>
    </source>
</evidence>
<dbReference type="SMART" id="SM00304">
    <property type="entry name" value="HAMP"/>
    <property type="match status" value="1"/>
</dbReference>
<evidence type="ECO:0000256" key="14">
    <source>
        <dbReference type="ARBA" id="ARBA00023136"/>
    </source>
</evidence>
<keyword evidence="4" id="KW-1003">Cell membrane</keyword>
<dbReference type="Pfam" id="PF00672">
    <property type="entry name" value="HAMP"/>
    <property type="match status" value="1"/>
</dbReference>
<keyword evidence="11" id="KW-0067">ATP-binding</keyword>
<dbReference type="Proteomes" id="UP000243502">
    <property type="component" value="Chromosome 1"/>
</dbReference>
<dbReference type="PANTHER" id="PTHR44936:SF5">
    <property type="entry name" value="SENSOR HISTIDINE KINASE ENVZ"/>
    <property type="match status" value="1"/>
</dbReference>
<evidence type="ECO:0000256" key="3">
    <source>
        <dbReference type="ARBA" id="ARBA00012438"/>
    </source>
</evidence>
<dbReference type="Gene3D" id="1.10.287.130">
    <property type="match status" value="1"/>
</dbReference>
<evidence type="ECO:0000256" key="8">
    <source>
        <dbReference type="ARBA" id="ARBA00022692"/>
    </source>
</evidence>
<dbReference type="PRINTS" id="PR00344">
    <property type="entry name" value="BCTRLSENSOR"/>
</dbReference>
<evidence type="ECO:0000256" key="7">
    <source>
        <dbReference type="ARBA" id="ARBA00022679"/>
    </source>
</evidence>
<accession>A0A2I8EKP1</accession>
<organism evidence="18 19">
    <name type="scientific">Paraburkholderia terrae</name>
    <dbReference type="NCBI Taxonomy" id="311230"/>
    <lineage>
        <taxon>Bacteria</taxon>
        <taxon>Pseudomonadati</taxon>
        <taxon>Pseudomonadota</taxon>
        <taxon>Betaproteobacteria</taxon>
        <taxon>Burkholderiales</taxon>
        <taxon>Burkholderiaceae</taxon>
        <taxon>Paraburkholderia</taxon>
    </lineage>
</organism>
<name>A0A2I8EKP1_9BURK</name>
<dbReference type="KEGG" id="pter:C2L65_07250"/>
<keyword evidence="8 15" id="KW-0812">Transmembrane</keyword>
<protein>
    <recommendedName>
        <fullName evidence="3">histidine kinase</fullName>
        <ecNumber evidence="3">2.7.13.3</ecNumber>
    </recommendedName>
</protein>
<dbReference type="SMART" id="SM00387">
    <property type="entry name" value="HATPase_c"/>
    <property type="match status" value="1"/>
</dbReference>
<dbReference type="AlphaFoldDB" id="A0A2I8EKP1"/>
<keyword evidence="5" id="KW-0997">Cell inner membrane</keyword>
<evidence type="ECO:0000256" key="11">
    <source>
        <dbReference type="ARBA" id="ARBA00022840"/>
    </source>
</evidence>
<evidence type="ECO:0000259" key="17">
    <source>
        <dbReference type="PROSITE" id="PS50885"/>
    </source>
</evidence>
<keyword evidence="13" id="KW-0902">Two-component regulatory system</keyword>
<dbReference type="SUPFAM" id="SSF47384">
    <property type="entry name" value="Homodimeric domain of signal transducing histidine kinase"/>
    <property type="match status" value="1"/>
</dbReference>
<evidence type="ECO:0000259" key="16">
    <source>
        <dbReference type="PROSITE" id="PS50109"/>
    </source>
</evidence>
<dbReference type="InterPro" id="IPR003660">
    <property type="entry name" value="HAMP_dom"/>
</dbReference>
<dbReference type="PROSITE" id="PS50885">
    <property type="entry name" value="HAMP"/>
    <property type="match status" value="1"/>
</dbReference>
<keyword evidence="7" id="KW-0808">Transferase</keyword>
<evidence type="ECO:0000256" key="9">
    <source>
        <dbReference type="ARBA" id="ARBA00022741"/>
    </source>
</evidence>
<evidence type="ECO:0000313" key="18">
    <source>
        <dbReference type="EMBL" id="AUT59414.1"/>
    </source>
</evidence>
<dbReference type="RefSeq" id="WP_042311416.1">
    <property type="nucleotide sequence ID" value="NZ_CP026111.1"/>
</dbReference>
<dbReference type="OrthoDB" id="9804645at2"/>
<evidence type="ECO:0000256" key="4">
    <source>
        <dbReference type="ARBA" id="ARBA00022475"/>
    </source>
</evidence>
<evidence type="ECO:0000313" key="19">
    <source>
        <dbReference type="Proteomes" id="UP000243502"/>
    </source>
</evidence>
<evidence type="ECO:0000256" key="1">
    <source>
        <dbReference type="ARBA" id="ARBA00000085"/>
    </source>
</evidence>
<dbReference type="Pfam" id="PF02518">
    <property type="entry name" value="HATPase_c"/>
    <property type="match status" value="1"/>
</dbReference>
<evidence type="ECO:0000256" key="13">
    <source>
        <dbReference type="ARBA" id="ARBA00023012"/>
    </source>
</evidence>
<dbReference type="InterPro" id="IPR050980">
    <property type="entry name" value="2C_sensor_his_kinase"/>
</dbReference>
<keyword evidence="9" id="KW-0547">Nucleotide-binding</keyword>
<dbReference type="SMART" id="SM00388">
    <property type="entry name" value="HisKA"/>
    <property type="match status" value="1"/>
</dbReference>
<dbReference type="PANTHER" id="PTHR44936">
    <property type="entry name" value="SENSOR PROTEIN CREC"/>
    <property type="match status" value="1"/>
</dbReference>
<evidence type="ECO:0000256" key="10">
    <source>
        <dbReference type="ARBA" id="ARBA00022777"/>
    </source>
</evidence>
<keyword evidence="10 18" id="KW-0418">Kinase</keyword>
<feature type="domain" description="Histidine kinase" evidence="16">
    <location>
        <begin position="243"/>
        <end position="444"/>
    </location>
</feature>
<dbReference type="InterPro" id="IPR003661">
    <property type="entry name" value="HisK_dim/P_dom"/>
</dbReference>
<evidence type="ECO:0000256" key="2">
    <source>
        <dbReference type="ARBA" id="ARBA00004429"/>
    </source>
</evidence>
<evidence type="ECO:0000256" key="5">
    <source>
        <dbReference type="ARBA" id="ARBA00022519"/>
    </source>
</evidence>
<gene>
    <name evidence="18" type="ORF">C2L65_07250</name>
</gene>
<feature type="transmembrane region" description="Helical" evidence="15">
    <location>
        <begin position="21"/>
        <end position="39"/>
    </location>
</feature>
<comment type="subcellular location">
    <subcellularLocation>
        <location evidence="2">Cell inner membrane</location>
        <topology evidence="2">Multi-pass membrane protein</topology>
    </subcellularLocation>
</comment>
<dbReference type="GO" id="GO:0005524">
    <property type="term" value="F:ATP binding"/>
    <property type="evidence" value="ECO:0007669"/>
    <property type="project" value="UniProtKB-KW"/>
</dbReference>
<feature type="domain" description="HAMP" evidence="17">
    <location>
        <begin position="183"/>
        <end position="235"/>
    </location>
</feature>
<dbReference type="InterPro" id="IPR005467">
    <property type="entry name" value="His_kinase_dom"/>
</dbReference>
<comment type="catalytic activity">
    <reaction evidence="1">
        <text>ATP + protein L-histidine = ADP + protein N-phospho-L-histidine.</text>
        <dbReference type="EC" id="2.7.13.3"/>
    </reaction>
</comment>
<feature type="transmembrane region" description="Helical" evidence="15">
    <location>
        <begin position="162"/>
        <end position="182"/>
    </location>
</feature>
<evidence type="ECO:0000256" key="12">
    <source>
        <dbReference type="ARBA" id="ARBA00022989"/>
    </source>
</evidence>
<dbReference type="CDD" id="cd06225">
    <property type="entry name" value="HAMP"/>
    <property type="match status" value="1"/>
</dbReference>
<dbReference type="EC" id="2.7.13.3" evidence="3"/>
<evidence type="ECO:0000256" key="6">
    <source>
        <dbReference type="ARBA" id="ARBA00022553"/>
    </source>
</evidence>
<dbReference type="Gene3D" id="3.30.565.10">
    <property type="entry name" value="Histidine kinase-like ATPase, C-terminal domain"/>
    <property type="match status" value="1"/>
</dbReference>
<dbReference type="InterPro" id="IPR003594">
    <property type="entry name" value="HATPase_dom"/>
</dbReference>
<dbReference type="GO" id="GO:0000155">
    <property type="term" value="F:phosphorelay sensor kinase activity"/>
    <property type="evidence" value="ECO:0007669"/>
    <property type="project" value="InterPro"/>
</dbReference>
<dbReference type="InterPro" id="IPR004358">
    <property type="entry name" value="Sig_transdc_His_kin-like_C"/>
</dbReference>
<proteinExistence type="predicted"/>
<dbReference type="SUPFAM" id="SSF55874">
    <property type="entry name" value="ATPase domain of HSP90 chaperone/DNA topoisomerase II/histidine kinase"/>
    <property type="match status" value="1"/>
</dbReference>
<dbReference type="EMBL" id="CP026111">
    <property type="protein sequence ID" value="AUT59414.1"/>
    <property type="molecule type" value="Genomic_DNA"/>
</dbReference>
<dbReference type="GO" id="GO:0005886">
    <property type="term" value="C:plasma membrane"/>
    <property type="evidence" value="ECO:0007669"/>
    <property type="project" value="UniProtKB-SubCell"/>
</dbReference>
<keyword evidence="6" id="KW-0597">Phosphoprotein</keyword>
<keyword evidence="14 15" id="KW-0472">Membrane</keyword>